<feature type="domain" description="PurE" evidence="1">
    <location>
        <begin position="20"/>
        <end position="152"/>
    </location>
</feature>
<gene>
    <name evidence="2" type="ORF">P409_34840</name>
</gene>
<sequence length="155" mass="15753">YCPVSRTGFFGPLRPVEAAGQVAILSAGTSDIPVAREAERTLRHAGQLASLFSDIGVAGLWRLTDRLDEIRAHPVVIVVAGMDAALASVVGGLVAGPVICVPTSVGYGVAAGGRAALDAMLASCAPGLSVCNIDNGYGAACAALRLLDAARRLRE</sequence>
<dbReference type="GO" id="GO:0016787">
    <property type="term" value="F:hydrolase activity"/>
    <property type="evidence" value="ECO:0007669"/>
    <property type="project" value="InterPro"/>
</dbReference>
<dbReference type="PANTHER" id="PTHR43064:SF1">
    <property type="entry name" value="SLL1489 PROTEIN"/>
    <property type="match status" value="1"/>
</dbReference>
<organism evidence="2 3">
    <name type="scientific">Inquilinus limosus MP06</name>
    <dbReference type="NCBI Taxonomy" id="1398085"/>
    <lineage>
        <taxon>Bacteria</taxon>
        <taxon>Pseudomonadati</taxon>
        <taxon>Pseudomonadota</taxon>
        <taxon>Alphaproteobacteria</taxon>
        <taxon>Rhodospirillales</taxon>
        <taxon>Rhodospirillaceae</taxon>
        <taxon>Inquilinus</taxon>
    </lineage>
</organism>
<dbReference type="EMBL" id="JANX01001016">
    <property type="protein sequence ID" value="KGM30145.1"/>
    <property type="molecule type" value="Genomic_DNA"/>
</dbReference>
<protein>
    <submittedName>
        <fullName evidence="2">Circadian phase modifier CpmA</fullName>
    </submittedName>
</protein>
<dbReference type="SUPFAM" id="SSF52255">
    <property type="entry name" value="N5-CAIR mutase (phosphoribosylaminoimidazole carboxylase, PurE)"/>
    <property type="match status" value="1"/>
</dbReference>
<name>A0A0A0CWK5_9PROT</name>
<evidence type="ECO:0000259" key="1">
    <source>
        <dbReference type="SMART" id="SM01001"/>
    </source>
</evidence>
<dbReference type="AlphaFoldDB" id="A0A0A0CWK5"/>
<accession>A0A0A0CWK5</accession>
<dbReference type="OrthoDB" id="9782511at2"/>
<dbReference type="Gene3D" id="3.40.50.1970">
    <property type="match status" value="1"/>
</dbReference>
<dbReference type="SMART" id="SM01001">
    <property type="entry name" value="AIRC"/>
    <property type="match status" value="1"/>
</dbReference>
<dbReference type="PANTHER" id="PTHR43064">
    <property type="entry name" value="PHOSPHORIBOSYLAMINOIMIDAZOLE CARBOXYLASE-RELATED"/>
    <property type="match status" value="1"/>
</dbReference>
<evidence type="ECO:0000313" key="2">
    <source>
        <dbReference type="EMBL" id="KGM30145.1"/>
    </source>
</evidence>
<dbReference type="NCBIfam" id="NF033503">
    <property type="entry name" value="LarB"/>
    <property type="match status" value="1"/>
</dbReference>
<feature type="non-terminal residue" evidence="2">
    <location>
        <position position="1"/>
    </location>
</feature>
<proteinExistence type="predicted"/>
<evidence type="ECO:0000313" key="3">
    <source>
        <dbReference type="Proteomes" id="UP000029995"/>
    </source>
</evidence>
<dbReference type="Proteomes" id="UP000029995">
    <property type="component" value="Unassembled WGS sequence"/>
</dbReference>
<dbReference type="GO" id="GO:0006189">
    <property type="term" value="P:'de novo' IMP biosynthetic process"/>
    <property type="evidence" value="ECO:0007669"/>
    <property type="project" value="InterPro"/>
</dbReference>
<reference evidence="2 3" key="1">
    <citation type="submission" date="2014-01" db="EMBL/GenBank/DDBJ databases">
        <title>Genome sequence determination for a cystic fibrosis isolate, Inquilinus limosus.</title>
        <authorList>
            <person name="Pino M."/>
            <person name="Di Conza J."/>
            <person name="Gutkind G."/>
        </authorList>
    </citation>
    <scope>NUCLEOTIDE SEQUENCE [LARGE SCALE GENOMIC DNA]</scope>
    <source>
        <strain evidence="2 3">MP06</strain>
    </source>
</reference>
<comment type="caution">
    <text evidence="2">The sequence shown here is derived from an EMBL/GenBank/DDBJ whole genome shotgun (WGS) entry which is preliminary data.</text>
</comment>
<dbReference type="InterPro" id="IPR000031">
    <property type="entry name" value="PurE_dom"/>
</dbReference>
<dbReference type="RefSeq" id="WP_034849558.1">
    <property type="nucleotide sequence ID" value="NZ_JANX01001016.1"/>
</dbReference>
<dbReference type="InterPro" id="IPR039476">
    <property type="entry name" value="P2CMN_synthase_LarB"/>
</dbReference>
<dbReference type="Pfam" id="PF00731">
    <property type="entry name" value="AIRC"/>
    <property type="match status" value="1"/>
</dbReference>